<feature type="transmembrane region" description="Helical" evidence="7">
    <location>
        <begin position="350"/>
        <end position="373"/>
    </location>
</feature>
<reference evidence="8 9" key="1">
    <citation type="submission" date="2018-09" db="EMBL/GenBank/DDBJ databases">
        <title>YIM PH21274 draft genome.</title>
        <authorList>
            <person name="Miao C."/>
        </authorList>
    </citation>
    <scope>NUCLEOTIDE SEQUENCE [LARGE SCALE GENOMIC DNA]</scope>
    <source>
        <strain evidence="8 9">YIM PH 21724</strain>
    </source>
</reference>
<evidence type="ECO:0000256" key="6">
    <source>
        <dbReference type="SAM" id="MobiDB-lite"/>
    </source>
</evidence>
<feature type="transmembrane region" description="Helical" evidence="7">
    <location>
        <begin position="159"/>
        <end position="178"/>
    </location>
</feature>
<keyword evidence="4 7" id="KW-1133">Transmembrane helix</keyword>
<keyword evidence="9" id="KW-1185">Reference proteome</keyword>
<organism evidence="8 9">
    <name type="scientific">Nocardia panacis</name>
    <dbReference type="NCBI Taxonomy" id="2340916"/>
    <lineage>
        <taxon>Bacteria</taxon>
        <taxon>Bacillati</taxon>
        <taxon>Actinomycetota</taxon>
        <taxon>Actinomycetes</taxon>
        <taxon>Mycobacteriales</taxon>
        <taxon>Nocardiaceae</taxon>
        <taxon>Nocardia</taxon>
    </lineage>
</organism>
<evidence type="ECO:0000256" key="4">
    <source>
        <dbReference type="ARBA" id="ARBA00022989"/>
    </source>
</evidence>
<dbReference type="Pfam" id="PF13520">
    <property type="entry name" value="AA_permease_2"/>
    <property type="match status" value="1"/>
</dbReference>
<accession>A0A3A4KMW0</accession>
<feature type="transmembrane region" description="Helical" evidence="7">
    <location>
        <begin position="105"/>
        <end position="127"/>
    </location>
</feature>
<feature type="transmembrane region" description="Helical" evidence="7">
    <location>
        <begin position="60"/>
        <end position="84"/>
    </location>
</feature>
<dbReference type="InterPro" id="IPR002293">
    <property type="entry name" value="AA/rel_permease1"/>
</dbReference>
<feature type="transmembrane region" description="Helical" evidence="7">
    <location>
        <begin position="32"/>
        <end position="54"/>
    </location>
</feature>
<dbReference type="GO" id="GO:0015171">
    <property type="term" value="F:amino acid transmembrane transporter activity"/>
    <property type="evidence" value="ECO:0007669"/>
    <property type="project" value="TreeGrafter"/>
</dbReference>
<comment type="subcellular location">
    <subcellularLocation>
        <location evidence="1">Membrane</location>
        <topology evidence="1">Multi-pass membrane protein</topology>
    </subcellularLocation>
</comment>
<dbReference type="PANTHER" id="PTHR43243:SF4">
    <property type="entry name" value="CATIONIC AMINO ACID TRANSPORTER 4"/>
    <property type="match status" value="1"/>
</dbReference>
<dbReference type="Proteomes" id="UP000266677">
    <property type="component" value="Unassembled WGS sequence"/>
</dbReference>
<feature type="transmembrane region" description="Helical" evidence="7">
    <location>
        <begin position="185"/>
        <end position="205"/>
    </location>
</feature>
<feature type="transmembrane region" description="Helical" evidence="7">
    <location>
        <begin position="379"/>
        <end position="398"/>
    </location>
</feature>
<dbReference type="Gene3D" id="1.20.1740.10">
    <property type="entry name" value="Amino acid/polyamine transporter I"/>
    <property type="match status" value="1"/>
</dbReference>
<name>A0A3A4KMW0_9NOCA</name>
<dbReference type="EMBL" id="QZFU01000013">
    <property type="protein sequence ID" value="RJO78477.1"/>
    <property type="molecule type" value="Genomic_DNA"/>
</dbReference>
<feature type="region of interest" description="Disordered" evidence="6">
    <location>
        <begin position="1"/>
        <end position="21"/>
    </location>
</feature>
<keyword evidence="5 7" id="KW-0472">Membrane</keyword>
<dbReference type="PANTHER" id="PTHR43243">
    <property type="entry name" value="INNER MEMBRANE TRANSPORTER YGJI-RELATED"/>
    <property type="match status" value="1"/>
</dbReference>
<evidence type="ECO:0000256" key="2">
    <source>
        <dbReference type="ARBA" id="ARBA00022448"/>
    </source>
</evidence>
<feature type="transmembrane region" description="Helical" evidence="7">
    <location>
        <begin position="217"/>
        <end position="240"/>
    </location>
</feature>
<proteinExistence type="predicted"/>
<dbReference type="OrthoDB" id="9762947at2"/>
<keyword evidence="3 7" id="KW-0812">Transmembrane</keyword>
<evidence type="ECO:0000256" key="7">
    <source>
        <dbReference type="SAM" id="Phobius"/>
    </source>
</evidence>
<dbReference type="PIRSF" id="PIRSF006060">
    <property type="entry name" value="AA_transporter"/>
    <property type="match status" value="1"/>
</dbReference>
<sequence length="459" mass="47298">MTSAPTRQWRRRVPDEPSGGGTLKRSLGRLDLTAMGVGTIVGAGIFVITGVAAAEKAGPSIVLSFMLAGTVCVLVALCYSELAAMVPVSGSAYTYTYATLGEAPAFLVGWNLLLEFVIAGSAVAIGWSGTTVSALKSLFGIEVPHAITAGPGEGGVVNLPAVLIIGVIVAVLVGEVGLTARIAKVLVGVTIGVLILVVAIGAPHIDAHNWVPFAPFGFGGIMGGAAIAFFAFLGFDVVAASAEEAREPRRDVPFAIIGTVLIATLLYALVAGVLTGMAPFAALDNGAPIATAFSALHIGWIGTVIVIASVIALTKGLLLIVYAAVRLGFAMARDRMLPERLAATGKRSTPAHLTLLLGAICATIAGLLPIHIVVELVNIGALSAFAVVCVGVLVLRRLEPDRERPFRTPLVPVVPLLALAGCVGLATTLDALTWVRFAVWVAIGLVVYYGYSRKRSTLA</sequence>
<evidence type="ECO:0000313" key="8">
    <source>
        <dbReference type="EMBL" id="RJO78477.1"/>
    </source>
</evidence>
<dbReference type="GO" id="GO:0016020">
    <property type="term" value="C:membrane"/>
    <property type="evidence" value="ECO:0007669"/>
    <property type="project" value="UniProtKB-SubCell"/>
</dbReference>
<protein>
    <submittedName>
        <fullName evidence="8">Amino acid permease</fullName>
    </submittedName>
</protein>
<evidence type="ECO:0000256" key="1">
    <source>
        <dbReference type="ARBA" id="ARBA00004141"/>
    </source>
</evidence>
<evidence type="ECO:0000313" key="9">
    <source>
        <dbReference type="Proteomes" id="UP000266677"/>
    </source>
</evidence>
<evidence type="ECO:0000256" key="3">
    <source>
        <dbReference type="ARBA" id="ARBA00022692"/>
    </source>
</evidence>
<dbReference type="RefSeq" id="WP_120038841.1">
    <property type="nucleotide sequence ID" value="NZ_QZFU01000013.1"/>
</dbReference>
<feature type="transmembrane region" description="Helical" evidence="7">
    <location>
        <begin position="410"/>
        <end position="428"/>
    </location>
</feature>
<keyword evidence="2" id="KW-0813">Transport</keyword>
<gene>
    <name evidence="8" type="ORF">D5S18_05620</name>
</gene>
<feature type="transmembrane region" description="Helical" evidence="7">
    <location>
        <begin position="298"/>
        <end position="329"/>
    </location>
</feature>
<feature type="transmembrane region" description="Helical" evidence="7">
    <location>
        <begin position="434"/>
        <end position="451"/>
    </location>
</feature>
<comment type="caution">
    <text evidence="8">The sequence shown here is derived from an EMBL/GenBank/DDBJ whole genome shotgun (WGS) entry which is preliminary data.</text>
</comment>
<dbReference type="AlphaFoldDB" id="A0A3A4KMW0"/>
<feature type="transmembrane region" description="Helical" evidence="7">
    <location>
        <begin position="252"/>
        <end position="278"/>
    </location>
</feature>
<evidence type="ECO:0000256" key="5">
    <source>
        <dbReference type="ARBA" id="ARBA00023136"/>
    </source>
</evidence>